<dbReference type="InterPro" id="IPR015631">
    <property type="entry name" value="CD2/SLAM_rcpt"/>
</dbReference>
<feature type="signal peptide" evidence="7">
    <location>
        <begin position="1"/>
        <end position="21"/>
    </location>
</feature>
<keyword evidence="3 6" id="KW-0472">Membrane</keyword>
<dbReference type="Pfam" id="PF13895">
    <property type="entry name" value="Ig_2"/>
    <property type="match status" value="1"/>
</dbReference>
<reference evidence="9" key="2">
    <citation type="submission" date="2025-09" db="UniProtKB">
        <authorList>
            <consortium name="Ensembl"/>
        </authorList>
    </citation>
    <scope>IDENTIFICATION</scope>
</reference>
<gene>
    <name evidence="9" type="primary">LOC107653670</name>
</gene>
<dbReference type="KEGG" id="sanh:107653670"/>
<proteinExistence type="predicted"/>
<keyword evidence="10" id="KW-1185">Reference proteome</keyword>
<feature type="region of interest" description="Disordered" evidence="5">
    <location>
        <begin position="257"/>
        <end position="341"/>
    </location>
</feature>
<dbReference type="RefSeq" id="XP_016295935.1">
    <property type="nucleotide sequence ID" value="XM_016440449.1"/>
</dbReference>
<dbReference type="AlphaFoldDB" id="A0A671T312"/>
<evidence type="ECO:0000256" key="4">
    <source>
        <dbReference type="ARBA" id="ARBA00023180"/>
    </source>
</evidence>
<dbReference type="GeneID" id="107653670"/>
<feature type="compositionally biased region" description="Pro residues" evidence="5">
    <location>
        <begin position="278"/>
        <end position="290"/>
    </location>
</feature>
<protein>
    <submittedName>
        <fullName evidence="9">CD48 antigen-like</fullName>
    </submittedName>
</protein>
<dbReference type="SUPFAM" id="SSF48726">
    <property type="entry name" value="Immunoglobulin"/>
    <property type="match status" value="1"/>
</dbReference>
<dbReference type="PROSITE" id="PS50835">
    <property type="entry name" value="IG_LIKE"/>
    <property type="match status" value="1"/>
</dbReference>
<name>A0A671T312_9TELE</name>
<evidence type="ECO:0000256" key="5">
    <source>
        <dbReference type="SAM" id="MobiDB-lite"/>
    </source>
</evidence>
<comment type="subcellular location">
    <subcellularLocation>
        <location evidence="1">Membrane</location>
    </subcellularLocation>
</comment>
<evidence type="ECO:0000256" key="7">
    <source>
        <dbReference type="SAM" id="SignalP"/>
    </source>
</evidence>
<evidence type="ECO:0000313" key="10">
    <source>
        <dbReference type="Proteomes" id="UP000472260"/>
    </source>
</evidence>
<keyword evidence="4" id="KW-0325">Glycoprotein</keyword>
<keyword evidence="6" id="KW-1133">Transmembrane helix</keyword>
<keyword evidence="2 7" id="KW-0732">Signal</keyword>
<dbReference type="InterPro" id="IPR036179">
    <property type="entry name" value="Ig-like_dom_sf"/>
</dbReference>
<evidence type="ECO:0000256" key="6">
    <source>
        <dbReference type="SAM" id="Phobius"/>
    </source>
</evidence>
<dbReference type="PANTHER" id="PTHR12080:SF55">
    <property type="entry name" value="LYMPHOCYTE FUNCTION-ASSOCIATED ANTIGEN 3"/>
    <property type="match status" value="1"/>
</dbReference>
<evidence type="ECO:0000256" key="2">
    <source>
        <dbReference type="ARBA" id="ARBA00022729"/>
    </source>
</evidence>
<evidence type="ECO:0000259" key="8">
    <source>
        <dbReference type="PROSITE" id="PS50835"/>
    </source>
</evidence>
<organism evidence="9 10">
    <name type="scientific">Sinocyclocheilus anshuiensis</name>
    <dbReference type="NCBI Taxonomy" id="1608454"/>
    <lineage>
        <taxon>Eukaryota</taxon>
        <taxon>Metazoa</taxon>
        <taxon>Chordata</taxon>
        <taxon>Craniata</taxon>
        <taxon>Vertebrata</taxon>
        <taxon>Euteleostomi</taxon>
        <taxon>Actinopterygii</taxon>
        <taxon>Neopterygii</taxon>
        <taxon>Teleostei</taxon>
        <taxon>Ostariophysi</taxon>
        <taxon>Cypriniformes</taxon>
        <taxon>Cyprinidae</taxon>
        <taxon>Cyprininae</taxon>
        <taxon>Sinocyclocheilus</taxon>
    </lineage>
</organism>
<evidence type="ECO:0000256" key="3">
    <source>
        <dbReference type="ARBA" id="ARBA00023136"/>
    </source>
</evidence>
<dbReference type="GO" id="GO:0016020">
    <property type="term" value="C:membrane"/>
    <property type="evidence" value="ECO:0007669"/>
    <property type="project" value="UniProtKB-SubCell"/>
</dbReference>
<dbReference type="CDD" id="cd00096">
    <property type="entry name" value="Ig"/>
    <property type="match status" value="1"/>
</dbReference>
<feature type="compositionally biased region" description="Basic and acidic residues" evidence="5">
    <location>
        <begin position="332"/>
        <end position="341"/>
    </location>
</feature>
<dbReference type="InterPro" id="IPR013783">
    <property type="entry name" value="Ig-like_fold"/>
</dbReference>
<evidence type="ECO:0000313" key="9">
    <source>
        <dbReference type="Ensembl" id="ENSSANP00000102884.1"/>
    </source>
</evidence>
<evidence type="ECO:0000256" key="1">
    <source>
        <dbReference type="ARBA" id="ARBA00004370"/>
    </source>
</evidence>
<dbReference type="Ensembl" id="ENSSANT00000109197.1">
    <property type="protein sequence ID" value="ENSSANP00000102884.1"/>
    <property type="gene ID" value="ENSSANG00000050455.1"/>
</dbReference>
<keyword evidence="6" id="KW-0812">Transmembrane</keyword>
<feature type="domain" description="Ig-like" evidence="8">
    <location>
        <begin position="121"/>
        <end position="195"/>
    </location>
</feature>
<sequence>MSCKYSLLFLFFCGFGTLTVSEKFETELLEGTSCTIKLPTKKTDSSNEIKWIHLSSGHLIHWKNGKIKSNTLAEIMEEDGSLTFKSVSLKNNGKYKYTVFNQDGIEIGTGEKEIKVYAKAPKPTVTINCKDGNATLTCETGDHKDLTVSWYKEGKIILKKPKLFLTFTEEQENKQYSCNVSNPVSSNQSDSIRVSCPTSKRSGLDKLFGFDFWIMVSILAGGGALLLLLICVLAICVCRSCSQRKKHEQDEDEFRLRVFQDEAPNGTARSKHTARGQPVPPIPQEDPSPQTPTQTQTQPKAQIRARPPPPPEDDEEYPPPLPRPRNKQHRKRNEEPYRPME</sequence>
<feature type="chain" id="PRO_5025386139" evidence="7">
    <location>
        <begin position="22"/>
        <end position="341"/>
    </location>
</feature>
<dbReference type="Gene3D" id="3.90.930.1">
    <property type="match status" value="1"/>
</dbReference>
<dbReference type="InterPro" id="IPR007110">
    <property type="entry name" value="Ig-like_dom"/>
</dbReference>
<accession>A0A671T312</accession>
<dbReference type="Proteomes" id="UP000472260">
    <property type="component" value="Unassembled WGS sequence"/>
</dbReference>
<dbReference type="OrthoDB" id="8963224at2759"/>
<reference evidence="9" key="1">
    <citation type="submission" date="2025-08" db="UniProtKB">
        <authorList>
            <consortium name="Ensembl"/>
        </authorList>
    </citation>
    <scope>IDENTIFICATION</scope>
</reference>
<feature type="transmembrane region" description="Helical" evidence="6">
    <location>
        <begin position="212"/>
        <end position="237"/>
    </location>
</feature>
<dbReference type="PANTHER" id="PTHR12080">
    <property type="entry name" value="SIGNALING LYMPHOCYTIC ACTIVATION MOLECULE"/>
    <property type="match status" value="1"/>
</dbReference>
<dbReference type="Gene3D" id="2.60.40.10">
    <property type="entry name" value="Immunoglobulins"/>
    <property type="match status" value="1"/>
</dbReference>